<dbReference type="FunFam" id="3.40.50.300:FF:000032">
    <property type="entry name" value="Export ABC transporter ATP-binding protein"/>
    <property type="match status" value="1"/>
</dbReference>
<dbReference type="SUPFAM" id="SSF52540">
    <property type="entry name" value="P-loop containing nucleoside triphosphate hydrolases"/>
    <property type="match status" value="1"/>
</dbReference>
<keyword evidence="2" id="KW-0813">Transport</keyword>
<keyword evidence="6" id="KW-0449">Lipoprotein</keyword>
<reference evidence="6" key="1">
    <citation type="submission" date="2018-06" db="EMBL/GenBank/DDBJ databases">
        <authorList>
            <person name="Zhirakovskaya E."/>
        </authorList>
    </citation>
    <scope>NUCLEOTIDE SEQUENCE</scope>
</reference>
<dbReference type="CDD" id="cd03255">
    <property type="entry name" value="ABC_MJ0796_LolCDE_FtsE"/>
    <property type="match status" value="1"/>
</dbReference>
<evidence type="ECO:0000313" key="6">
    <source>
        <dbReference type="EMBL" id="VAX24807.1"/>
    </source>
</evidence>
<dbReference type="AlphaFoldDB" id="A0A3B1D7U9"/>
<dbReference type="GO" id="GO:0022857">
    <property type="term" value="F:transmembrane transporter activity"/>
    <property type="evidence" value="ECO:0007669"/>
    <property type="project" value="TreeGrafter"/>
</dbReference>
<sequence>MPMAILNATSRSEVILEAKNLTRKFTIDSKEITALDGVDMTLYRGEIIGITGTSGAGKSTLLQLLGALDRPSSGHVFYEGKDIYSLNESQLAAFRSKSIGFVFQASNLLPEFSAEENVALAAMIAGSSKREAGEKARKLLGQVGLSQRLSHRPGKLSGGEAQRVAIARSLVNEPSLVLTDEPTGNLDTRTGEEIMSLIFSLNRENGHTFVIVTHNLGLTKSLSRVLTLSDGRFVESGDDVL</sequence>
<dbReference type="EMBL" id="UOGB01000305">
    <property type="protein sequence ID" value="VAX24807.1"/>
    <property type="molecule type" value="Genomic_DNA"/>
</dbReference>
<comment type="similarity">
    <text evidence="1">Belongs to the ABC transporter superfamily.</text>
</comment>
<feature type="domain" description="ABC transporter" evidence="5">
    <location>
        <begin position="16"/>
        <end position="240"/>
    </location>
</feature>
<dbReference type="PANTHER" id="PTHR24220">
    <property type="entry name" value="IMPORT ATP-BINDING PROTEIN"/>
    <property type="match status" value="1"/>
</dbReference>
<organism evidence="6">
    <name type="scientific">hydrothermal vent metagenome</name>
    <dbReference type="NCBI Taxonomy" id="652676"/>
    <lineage>
        <taxon>unclassified sequences</taxon>
        <taxon>metagenomes</taxon>
        <taxon>ecological metagenomes</taxon>
    </lineage>
</organism>
<dbReference type="PROSITE" id="PS00211">
    <property type="entry name" value="ABC_TRANSPORTER_1"/>
    <property type="match status" value="1"/>
</dbReference>
<dbReference type="GO" id="GO:0005524">
    <property type="term" value="F:ATP binding"/>
    <property type="evidence" value="ECO:0007669"/>
    <property type="project" value="UniProtKB-KW"/>
</dbReference>
<evidence type="ECO:0000259" key="5">
    <source>
        <dbReference type="PROSITE" id="PS50893"/>
    </source>
</evidence>
<dbReference type="SMART" id="SM00382">
    <property type="entry name" value="AAA"/>
    <property type="match status" value="1"/>
</dbReference>
<evidence type="ECO:0000256" key="3">
    <source>
        <dbReference type="ARBA" id="ARBA00022741"/>
    </source>
</evidence>
<dbReference type="Gene3D" id="3.40.50.300">
    <property type="entry name" value="P-loop containing nucleotide triphosphate hydrolases"/>
    <property type="match status" value="1"/>
</dbReference>
<proteinExistence type="inferred from homology"/>
<accession>A0A3B1D7U9</accession>
<dbReference type="InterPro" id="IPR027417">
    <property type="entry name" value="P-loop_NTPase"/>
</dbReference>
<evidence type="ECO:0000256" key="4">
    <source>
        <dbReference type="ARBA" id="ARBA00022840"/>
    </source>
</evidence>
<evidence type="ECO:0000256" key="1">
    <source>
        <dbReference type="ARBA" id="ARBA00005417"/>
    </source>
</evidence>
<dbReference type="InterPro" id="IPR015854">
    <property type="entry name" value="ABC_transpr_LolD-like"/>
</dbReference>
<dbReference type="GO" id="GO:0098796">
    <property type="term" value="C:membrane protein complex"/>
    <property type="evidence" value="ECO:0007669"/>
    <property type="project" value="UniProtKB-ARBA"/>
</dbReference>
<keyword evidence="4 6" id="KW-0067">ATP-binding</keyword>
<protein>
    <submittedName>
        <fullName evidence="6">Lipoprotein-releasing system ATP-binding protein LolD</fullName>
    </submittedName>
</protein>
<dbReference type="GO" id="GO:0005886">
    <property type="term" value="C:plasma membrane"/>
    <property type="evidence" value="ECO:0007669"/>
    <property type="project" value="TreeGrafter"/>
</dbReference>
<dbReference type="PANTHER" id="PTHR24220:SF689">
    <property type="entry name" value="LIPOPROTEIN-RELEASING SYSTEM ATP-BINDING PROTEIN LOLD"/>
    <property type="match status" value="1"/>
</dbReference>
<keyword evidence="3" id="KW-0547">Nucleotide-binding</keyword>
<evidence type="ECO:0000256" key="2">
    <source>
        <dbReference type="ARBA" id="ARBA00022448"/>
    </source>
</evidence>
<dbReference type="InterPro" id="IPR017911">
    <property type="entry name" value="MacB-like_ATP-bd"/>
</dbReference>
<dbReference type="InterPro" id="IPR003593">
    <property type="entry name" value="AAA+_ATPase"/>
</dbReference>
<dbReference type="InterPro" id="IPR003439">
    <property type="entry name" value="ABC_transporter-like_ATP-bd"/>
</dbReference>
<name>A0A3B1D7U9_9ZZZZ</name>
<dbReference type="Pfam" id="PF00005">
    <property type="entry name" value="ABC_tran"/>
    <property type="match status" value="1"/>
</dbReference>
<dbReference type="PROSITE" id="PS50893">
    <property type="entry name" value="ABC_TRANSPORTER_2"/>
    <property type="match status" value="1"/>
</dbReference>
<dbReference type="InterPro" id="IPR017871">
    <property type="entry name" value="ABC_transporter-like_CS"/>
</dbReference>
<gene>
    <name evidence="6" type="ORF">MNBD_NITROSPINAE03-2070</name>
</gene>
<dbReference type="GO" id="GO:0016887">
    <property type="term" value="F:ATP hydrolysis activity"/>
    <property type="evidence" value="ECO:0007669"/>
    <property type="project" value="InterPro"/>
</dbReference>